<feature type="transmembrane region" description="Helical" evidence="1">
    <location>
        <begin position="424"/>
        <end position="457"/>
    </location>
</feature>
<keyword evidence="1" id="KW-0812">Transmembrane</keyword>
<evidence type="ECO:0000313" key="2">
    <source>
        <dbReference type="EMBL" id="TJY34762.1"/>
    </source>
</evidence>
<dbReference type="InterPro" id="IPR051533">
    <property type="entry name" value="WaaL-like"/>
</dbReference>
<feature type="transmembrane region" description="Helical" evidence="1">
    <location>
        <begin position="110"/>
        <end position="132"/>
    </location>
</feature>
<feature type="transmembrane region" description="Helical" evidence="1">
    <location>
        <begin position="170"/>
        <end position="187"/>
    </location>
</feature>
<dbReference type="EMBL" id="SUPL01000005">
    <property type="protein sequence ID" value="TJY34762.1"/>
    <property type="molecule type" value="Genomic_DNA"/>
</dbReference>
<gene>
    <name evidence="2" type="ORF">E5167_10670</name>
</gene>
<feature type="transmembrane region" description="Helical" evidence="1">
    <location>
        <begin position="307"/>
        <end position="330"/>
    </location>
</feature>
<comment type="caution">
    <text evidence="2">The sequence shown here is derived from an EMBL/GenBank/DDBJ whole genome shotgun (WGS) entry which is preliminary data.</text>
</comment>
<dbReference type="PANTHER" id="PTHR37422:SF13">
    <property type="entry name" value="LIPOPOLYSACCHARIDE BIOSYNTHESIS PROTEIN PA4999-RELATED"/>
    <property type="match status" value="1"/>
</dbReference>
<dbReference type="PANTHER" id="PTHR37422">
    <property type="entry name" value="TEICHURONIC ACID BIOSYNTHESIS PROTEIN TUAE"/>
    <property type="match status" value="1"/>
</dbReference>
<feature type="transmembrane region" description="Helical" evidence="1">
    <location>
        <begin position="279"/>
        <end position="301"/>
    </location>
</feature>
<reference evidence="2 3" key="1">
    <citation type="submission" date="2019-04" db="EMBL/GenBank/DDBJ databases">
        <title>Lacinutrix sp. nov., isolated from marine water.</title>
        <authorList>
            <person name="Kim W."/>
        </authorList>
    </citation>
    <scope>NUCLEOTIDE SEQUENCE [LARGE SCALE GENOMIC DNA]</scope>
    <source>
        <strain evidence="2 3">CAU 1491</strain>
    </source>
</reference>
<keyword evidence="1" id="KW-0472">Membrane</keyword>
<keyword evidence="1" id="KW-1133">Transmembrane helix</keyword>
<keyword evidence="3" id="KW-1185">Reference proteome</keyword>
<proteinExistence type="predicted"/>
<dbReference type="Proteomes" id="UP000307657">
    <property type="component" value="Unassembled WGS sequence"/>
</dbReference>
<dbReference type="OrthoDB" id="1631746at2"/>
<dbReference type="RefSeq" id="WP_136843892.1">
    <property type="nucleotide sequence ID" value="NZ_SUPL01000005.1"/>
</dbReference>
<feature type="transmembrane region" description="Helical" evidence="1">
    <location>
        <begin position="199"/>
        <end position="229"/>
    </location>
</feature>
<evidence type="ECO:0008006" key="4">
    <source>
        <dbReference type="Google" id="ProtNLM"/>
    </source>
</evidence>
<accession>A0A4U0EWK1</accession>
<evidence type="ECO:0000256" key="1">
    <source>
        <dbReference type="SAM" id="Phobius"/>
    </source>
</evidence>
<name>A0A4U0EWK1_9FLAO</name>
<feature type="transmembrane region" description="Helical" evidence="1">
    <location>
        <begin position="55"/>
        <end position="74"/>
    </location>
</feature>
<protein>
    <recommendedName>
        <fullName evidence="4">O-antigen ligase</fullName>
    </recommendedName>
</protein>
<dbReference type="AlphaFoldDB" id="A0A4U0EWK1"/>
<evidence type="ECO:0000313" key="3">
    <source>
        <dbReference type="Proteomes" id="UP000307657"/>
    </source>
</evidence>
<feature type="transmembrane region" description="Helical" evidence="1">
    <location>
        <begin position="249"/>
        <end position="272"/>
    </location>
</feature>
<feature type="transmembrane region" description="Helical" evidence="1">
    <location>
        <begin position="388"/>
        <end position="412"/>
    </location>
</feature>
<organism evidence="2 3">
    <name type="scientific">Pontimicrobium aquaticum</name>
    <dbReference type="NCBI Taxonomy" id="2565367"/>
    <lineage>
        <taxon>Bacteria</taxon>
        <taxon>Pseudomonadati</taxon>
        <taxon>Bacteroidota</taxon>
        <taxon>Flavobacteriia</taxon>
        <taxon>Flavobacteriales</taxon>
        <taxon>Flavobacteriaceae</taxon>
        <taxon>Pontimicrobium</taxon>
    </lineage>
</organism>
<sequence>MSRVNKIYFYSLCLYAFFLPSLNNLTTPMLILMTVLTLLDYQSIGRLWVANKNNLVVLSLPIVFLLNGVSLFYSSDFEAGTKYLIRSLPLLLFPFVLFKTIDINNEQKNIIFKLFVLGCVVTILYSYSYIIYEAIEGSYKKIHVKENYLKYFLNRITYHDLVSKNIVDHSIYFAAYILFSIIILKNRKELFSNKIRKPIMLLFLVTFILLTPLVIAISGLFIFSINFVIQNNGYQTNENRLKLLKENTFWSFIVFYLFVWKIQPHLEFIYMFNNLKYNLIIIGGMIFSMLCGQIIFTFYSFKLIKWVVISLFSILGITVIALVLIPVELYSFKLSNYTARLVNNYASIRILKDNFLFGVGIGDVQDNLVKVYREIGFRKIQFNEHNQYFRFWLGSGVLSIVVYVFWIVKIFLNSILQKDTLKMSVIITLLLFCFTESVLVRQMGISFFIFFIFFLNYSKTTIKQYN</sequence>